<comment type="caution">
    <text evidence="2">The sequence shown here is derived from an EMBL/GenBank/DDBJ whole genome shotgun (WGS) entry which is preliminary data.</text>
</comment>
<feature type="compositionally biased region" description="Basic residues" evidence="1">
    <location>
        <begin position="83"/>
        <end position="97"/>
    </location>
</feature>
<reference evidence="2" key="1">
    <citation type="submission" date="2023-06" db="EMBL/GenBank/DDBJ databases">
        <title>Black Yeasts Isolated from many extreme environments.</title>
        <authorList>
            <person name="Coleine C."/>
            <person name="Stajich J.E."/>
            <person name="Selbmann L."/>
        </authorList>
    </citation>
    <scope>NUCLEOTIDE SEQUENCE</scope>
    <source>
        <strain evidence="2">CCFEE 5200</strain>
    </source>
</reference>
<feature type="non-terminal residue" evidence="2">
    <location>
        <position position="1"/>
    </location>
</feature>
<feature type="compositionally biased region" description="Basic residues" evidence="1">
    <location>
        <begin position="18"/>
        <end position="34"/>
    </location>
</feature>
<protein>
    <submittedName>
        <fullName evidence="2">Uncharacterized protein</fullName>
    </submittedName>
</protein>
<evidence type="ECO:0000313" key="3">
    <source>
        <dbReference type="Proteomes" id="UP001175353"/>
    </source>
</evidence>
<name>A0AAN6K7A6_9PEZI</name>
<dbReference type="AlphaFoldDB" id="A0AAN6K7A6"/>
<accession>A0AAN6K7A6</accession>
<keyword evidence="3" id="KW-1185">Reference proteome</keyword>
<dbReference type="Proteomes" id="UP001175353">
    <property type="component" value="Unassembled WGS sequence"/>
</dbReference>
<feature type="compositionally biased region" description="Basic residues" evidence="1">
    <location>
        <begin position="63"/>
        <end position="74"/>
    </location>
</feature>
<organism evidence="2 3">
    <name type="scientific">Friedmanniomyces endolithicus</name>
    <dbReference type="NCBI Taxonomy" id="329885"/>
    <lineage>
        <taxon>Eukaryota</taxon>
        <taxon>Fungi</taxon>
        <taxon>Dikarya</taxon>
        <taxon>Ascomycota</taxon>
        <taxon>Pezizomycotina</taxon>
        <taxon>Dothideomycetes</taxon>
        <taxon>Dothideomycetidae</taxon>
        <taxon>Mycosphaerellales</taxon>
        <taxon>Teratosphaeriaceae</taxon>
        <taxon>Friedmanniomyces</taxon>
    </lineage>
</organism>
<proteinExistence type="predicted"/>
<gene>
    <name evidence="2" type="ORF">LTR91_016860</name>
</gene>
<feature type="compositionally biased region" description="Basic residues" evidence="1">
    <location>
        <begin position="42"/>
        <end position="52"/>
    </location>
</feature>
<feature type="region of interest" description="Disordered" evidence="1">
    <location>
        <begin position="1"/>
        <end position="116"/>
    </location>
</feature>
<sequence length="129" mass="15217">PQGQPQPSPYHVSQPLRQTRHSPRRRRPRHRRSLRPPLRFRGLPRRPPRPHRNQTPNNDPGHRSRPRPQHRRILPHGPPPRGLRPRQLHLHPRRPGSRRGASLQCGSPPRKRPLDPRYVVGGIRELHQI</sequence>
<evidence type="ECO:0000313" key="2">
    <source>
        <dbReference type="EMBL" id="KAK0968239.1"/>
    </source>
</evidence>
<evidence type="ECO:0000256" key="1">
    <source>
        <dbReference type="SAM" id="MobiDB-lite"/>
    </source>
</evidence>
<dbReference type="EMBL" id="JAUJLE010000210">
    <property type="protein sequence ID" value="KAK0968239.1"/>
    <property type="molecule type" value="Genomic_DNA"/>
</dbReference>
<feature type="non-terminal residue" evidence="2">
    <location>
        <position position="129"/>
    </location>
</feature>